<sequence>MKKSSTRVGSQLLMYRYEKELNQGWITVINVQVAQAALKLGVGLGRCLVFKSCRTDLSHPRSIDKWAEGNSLTSSHYLTSHSNYLRFFPDFRRLC</sequence>
<evidence type="ECO:0000313" key="1">
    <source>
        <dbReference type="EMBL" id="KAK3764308.1"/>
    </source>
</evidence>
<organism evidence="1 2">
    <name type="scientific">Elysia crispata</name>
    <name type="common">lettuce slug</name>
    <dbReference type="NCBI Taxonomy" id="231223"/>
    <lineage>
        <taxon>Eukaryota</taxon>
        <taxon>Metazoa</taxon>
        <taxon>Spiralia</taxon>
        <taxon>Lophotrochozoa</taxon>
        <taxon>Mollusca</taxon>
        <taxon>Gastropoda</taxon>
        <taxon>Heterobranchia</taxon>
        <taxon>Euthyneura</taxon>
        <taxon>Panpulmonata</taxon>
        <taxon>Sacoglossa</taxon>
        <taxon>Placobranchoidea</taxon>
        <taxon>Plakobranchidae</taxon>
        <taxon>Elysia</taxon>
    </lineage>
</organism>
<name>A0AAE1DCF4_9GAST</name>
<dbReference type="AlphaFoldDB" id="A0AAE1DCF4"/>
<dbReference type="EMBL" id="JAWDGP010004450">
    <property type="protein sequence ID" value="KAK3764308.1"/>
    <property type="molecule type" value="Genomic_DNA"/>
</dbReference>
<evidence type="ECO:0000313" key="2">
    <source>
        <dbReference type="Proteomes" id="UP001283361"/>
    </source>
</evidence>
<reference evidence="1" key="1">
    <citation type="journal article" date="2023" name="G3 (Bethesda)">
        <title>A reference genome for the long-term kleptoplast-retaining sea slug Elysia crispata morphotype clarki.</title>
        <authorList>
            <person name="Eastman K.E."/>
            <person name="Pendleton A.L."/>
            <person name="Shaikh M.A."/>
            <person name="Suttiyut T."/>
            <person name="Ogas R."/>
            <person name="Tomko P."/>
            <person name="Gavelis G."/>
            <person name="Widhalm J.R."/>
            <person name="Wisecaver J.H."/>
        </authorList>
    </citation>
    <scope>NUCLEOTIDE SEQUENCE</scope>
    <source>
        <strain evidence="1">ECLA1</strain>
    </source>
</reference>
<proteinExistence type="predicted"/>
<protein>
    <submittedName>
        <fullName evidence="1">Uncharacterized protein</fullName>
    </submittedName>
</protein>
<keyword evidence="2" id="KW-1185">Reference proteome</keyword>
<gene>
    <name evidence="1" type="ORF">RRG08_008790</name>
</gene>
<dbReference type="Proteomes" id="UP001283361">
    <property type="component" value="Unassembled WGS sequence"/>
</dbReference>
<accession>A0AAE1DCF4</accession>
<comment type="caution">
    <text evidence="1">The sequence shown here is derived from an EMBL/GenBank/DDBJ whole genome shotgun (WGS) entry which is preliminary data.</text>
</comment>